<organism evidence="1 2">
    <name type="scientific">Polarella glacialis</name>
    <name type="common">Dinoflagellate</name>
    <dbReference type="NCBI Taxonomy" id="89957"/>
    <lineage>
        <taxon>Eukaryota</taxon>
        <taxon>Sar</taxon>
        <taxon>Alveolata</taxon>
        <taxon>Dinophyceae</taxon>
        <taxon>Suessiales</taxon>
        <taxon>Suessiaceae</taxon>
        <taxon>Polarella</taxon>
    </lineage>
</organism>
<gene>
    <name evidence="1" type="ORF">PGLA1383_LOCUS3284</name>
</gene>
<dbReference type="Proteomes" id="UP000654075">
    <property type="component" value="Unassembled WGS sequence"/>
</dbReference>
<evidence type="ECO:0000313" key="1">
    <source>
        <dbReference type="EMBL" id="CAE8584350.1"/>
    </source>
</evidence>
<feature type="non-terminal residue" evidence="1">
    <location>
        <position position="1"/>
    </location>
</feature>
<protein>
    <submittedName>
        <fullName evidence="1">Uncharacterized protein</fullName>
    </submittedName>
</protein>
<dbReference type="AlphaFoldDB" id="A0A813DC34"/>
<proteinExistence type="predicted"/>
<sequence>CPRQRVDLQFLLERRGRRSSACASRKTFRRDLVCLLGKLAAAKVARIQRDRQRQREVATMKVLRIRKQRQSWEPRELGFGQRVDDGFLVENAFSVFVIRSASRKQIGSACQTPPHVAERKFQVDHMPV</sequence>
<name>A0A813DC34_POLGL</name>
<keyword evidence="2" id="KW-1185">Reference proteome</keyword>
<dbReference type="EMBL" id="CAJNNV010001122">
    <property type="protein sequence ID" value="CAE8584350.1"/>
    <property type="molecule type" value="Genomic_DNA"/>
</dbReference>
<accession>A0A813DC34</accession>
<reference evidence="1" key="1">
    <citation type="submission" date="2021-02" db="EMBL/GenBank/DDBJ databases">
        <authorList>
            <person name="Dougan E. K."/>
            <person name="Rhodes N."/>
            <person name="Thang M."/>
            <person name="Chan C."/>
        </authorList>
    </citation>
    <scope>NUCLEOTIDE SEQUENCE</scope>
</reference>
<evidence type="ECO:0000313" key="2">
    <source>
        <dbReference type="Proteomes" id="UP000654075"/>
    </source>
</evidence>
<comment type="caution">
    <text evidence="1">The sequence shown here is derived from an EMBL/GenBank/DDBJ whole genome shotgun (WGS) entry which is preliminary data.</text>
</comment>